<keyword evidence="12" id="KW-1133">Transmembrane helix</keyword>
<reference evidence="14 15" key="1">
    <citation type="submission" date="2019-01" db="EMBL/GenBank/DDBJ databases">
        <title>Genome Assembly of Collichthys lucidus.</title>
        <authorList>
            <person name="Cai M."/>
            <person name="Xiao S."/>
        </authorList>
    </citation>
    <scope>NUCLEOTIDE SEQUENCE [LARGE SCALE GENOMIC DNA]</scope>
    <source>
        <strain evidence="14">JT15FE1705JMU</strain>
        <tissue evidence="14">Muscle</tissue>
    </source>
</reference>
<dbReference type="InterPro" id="IPR001627">
    <property type="entry name" value="Semap_dom"/>
</dbReference>
<gene>
    <name evidence="14" type="ORF">D9C73_016769</name>
</gene>
<dbReference type="InterPro" id="IPR036352">
    <property type="entry name" value="Semap_dom_sf"/>
</dbReference>
<feature type="compositionally biased region" description="Basic residues" evidence="11">
    <location>
        <begin position="942"/>
        <end position="953"/>
    </location>
</feature>
<dbReference type="GO" id="GO:0001755">
    <property type="term" value="P:neural crest cell migration"/>
    <property type="evidence" value="ECO:0007669"/>
    <property type="project" value="TreeGrafter"/>
</dbReference>
<protein>
    <recommendedName>
        <fullName evidence="9">Semaphorin-2A</fullName>
    </recommendedName>
</protein>
<keyword evidence="2" id="KW-0217">Developmental protein</keyword>
<dbReference type="PROSITE" id="PS51004">
    <property type="entry name" value="SEMA"/>
    <property type="match status" value="1"/>
</dbReference>
<evidence type="ECO:0000256" key="8">
    <source>
        <dbReference type="ARBA" id="ARBA00023180"/>
    </source>
</evidence>
<keyword evidence="7" id="KW-1015">Disulfide bond</keyword>
<evidence type="ECO:0000256" key="3">
    <source>
        <dbReference type="ARBA" id="ARBA00022525"/>
    </source>
</evidence>
<dbReference type="GO" id="GO:0005576">
    <property type="term" value="C:extracellular region"/>
    <property type="evidence" value="ECO:0007669"/>
    <property type="project" value="UniProtKB-SubCell"/>
</dbReference>
<name>A0A4U5V5T2_COLLU</name>
<evidence type="ECO:0000256" key="12">
    <source>
        <dbReference type="SAM" id="Phobius"/>
    </source>
</evidence>
<feature type="compositionally biased region" description="Polar residues" evidence="11">
    <location>
        <begin position="670"/>
        <end position="685"/>
    </location>
</feature>
<proteinExistence type="predicted"/>
<dbReference type="Pfam" id="PF01403">
    <property type="entry name" value="Sema"/>
    <property type="match status" value="1"/>
</dbReference>
<evidence type="ECO:0000313" key="14">
    <source>
        <dbReference type="EMBL" id="TKS82660.1"/>
    </source>
</evidence>
<feature type="region of interest" description="Disordered" evidence="11">
    <location>
        <begin position="937"/>
        <end position="985"/>
    </location>
</feature>
<dbReference type="GO" id="GO:0007411">
    <property type="term" value="P:axon guidance"/>
    <property type="evidence" value="ECO:0007669"/>
    <property type="project" value="TreeGrafter"/>
</dbReference>
<dbReference type="PANTHER" id="PTHR11036">
    <property type="entry name" value="SEMAPHORIN"/>
    <property type="match status" value="1"/>
</dbReference>
<evidence type="ECO:0000256" key="9">
    <source>
        <dbReference type="ARBA" id="ARBA00074148"/>
    </source>
</evidence>
<keyword evidence="3" id="KW-0964">Secreted</keyword>
<dbReference type="EMBL" id="CM014091">
    <property type="protein sequence ID" value="TKS82660.1"/>
    <property type="molecule type" value="Genomic_DNA"/>
</dbReference>
<evidence type="ECO:0000256" key="7">
    <source>
        <dbReference type="ARBA" id="ARBA00023157"/>
    </source>
</evidence>
<feature type="domain" description="Sema" evidence="13">
    <location>
        <begin position="5"/>
        <end position="495"/>
    </location>
</feature>
<dbReference type="PANTHER" id="PTHR11036:SF11">
    <property type="entry name" value="SEMAPHORIN-6C"/>
    <property type="match status" value="1"/>
</dbReference>
<feature type="transmembrane region" description="Helical" evidence="12">
    <location>
        <begin position="854"/>
        <end position="880"/>
    </location>
</feature>
<sequence length="1254" mass="140279">MTQSALKQRFNNISFFFTHAASYLYPGFQGLMSDNDTVRLGLDFQRMLRINHMLYIAARDHVFAVNLATSSEQIIPQQKLTWKTKDVEKCTVRGKNSDECYNYIKVLVPRNDETLFACGTNAFNPTCRNYKMSTLEQEGEEVVGQARCPFESRQSNVGLFAGGDFYSATMTDFLASDAVIYRSLGESSPVLRTVKYDSKWLREPHFLHAIEYGNYVYFFFSEIAVEYTTLGKVVFSRVARVCKNDNGGSPRVLERYWTSFLKARLNCSVPGDSFFYFDVLQSLTNVLQINHRPAVLGVFTTQANSITGSAVCAFYMDDIEKAFSGKFKEQRNSESAWTPVPEEQVPKPRPGCCAGEGSAAAYKSSTTFPDDTLTFIKSYPLMDESVPSVNDRPYFTRTTSRFKLTQIAVDTSAGPYKNYTVVFLGSDNGHVLKILASTEGANASFSTQLLEDIDVYNPNKCNVRGEDRRVLGLELDRDHHALFVAFSGCVIRVPLSRCADYSTCKNRYLETSPVTGVLIKLIKLIKTRTLTAVEGFRFNTTTLNPADLVIIQHVSECRLAADKHHCLCFTLRPYKQEAELSVFKGPVLHLAQVRQLCHSHTWFQLQSHEAAITASLCRGYRAIGRCENISAVKDTFWCRRTSRLLFTDIQQSYKRRDVLATTRKQNTALDSAYGKTTPTSASTTYHGAAFPKEAGDPERGTGPDGPPPVGEQGSPDSEPISVEMEDRSRSSSRKIHDKLLLLMWLQDRETTDCTSAFLTDRQIQTAFGLAKLKDKLLNIRLALTLINITEFQKVEISARNHGERSNKRSLRHMSDHRCRKKFSPARSVERFKAFRLAGVRRPPELEKTNHSVHYTLLIACVLVAFVLGAFLSGFLVSCYCNHTGHKTKKLSKDPEAPIPHALSLRSLAKLNGLLDSQSKDEKLEVSSPKIYNSFFANSKEHHPPRRNGHHHHGMTMGDLVHPHHHHHLHHHSSELSGLPTPDSTPELPIKSMKAFKNQWEKNQNCNNAKEPKSHNIGSRPSSALLHQQVFPYSHGLSNGQPLVGGHLHPEERKIHNVERVLSQQPYPGYAQKVMEVTSLDELLKHIHDSGGSKNSQLMSPSGLMASGGGGQLAFANRIQPQIPETESAPYYSSSTLPRDSLTRRMDVPPDIPPHHQSTLERRQSSQRHSLIAAATKMPSGGGVGGGMAAPARFTTPLIPNGYLARQHSYNEEQQEASHRGAIVRRASSLKPDVPPKPLFIPATSPVNQQGKFNY</sequence>
<keyword evidence="4" id="KW-0732">Signal</keyword>
<feature type="region of interest" description="Disordered" evidence="11">
    <location>
        <begin position="670"/>
        <end position="729"/>
    </location>
</feature>
<comment type="subcellular location">
    <subcellularLocation>
        <location evidence="1">Secreted</location>
    </subcellularLocation>
</comment>
<evidence type="ECO:0000313" key="15">
    <source>
        <dbReference type="Proteomes" id="UP000298787"/>
    </source>
</evidence>
<accession>A0A4U5V5T2</accession>
<dbReference type="SMART" id="SM00630">
    <property type="entry name" value="Sema"/>
    <property type="match status" value="1"/>
</dbReference>
<dbReference type="AlphaFoldDB" id="A0A4U5V5T2"/>
<evidence type="ECO:0000256" key="6">
    <source>
        <dbReference type="ARBA" id="ARBA00022902"/>
    </source>
</evidence>
<feature type="region of interest" description="Disordered" evidence="11">
    <location>
        <begin position="1123"/>
        <end position="1167"/>
    </location>
</feature>
<keyword evidence="5" id="KW-0221">Differentiation</keyword>
<evidence type="ECO:0000256" key="4">
    <source>
        <dbReference type="ARBA" id="ARBA00022729"/>
    </source>
</evidence>
<comment type="caution">
    <text evidence="10">Lacks conserved residue(s) required for the propagation of feature annotation.</text>
</comment>
<dbReference type="InterPro" id="IPR015943">
    <property type="entry name" value="WD40/YVTN_repeat-like_dom_sf"/>
</dbReference>
<keyword evidence="12" id="KW-0812">Transmembrane</keyword>
<evidence type="ECO:0000259" key="13">
    <source>
        <dbReference type="PROSITE" id="PS51004"/>
    </source>
</evidence>
<dbReference type="GO" id="GO:0045499">
    <property type="term" value="F:chemorepellent activity"/>
    <property type="evidence" value="ECO:0007669"/>
    <property type="project" value="TreeGrafter"/>
</dbReference>
<feature type="compositionally biased region" description="Polar residues" evidence="11">
    <location>
        <begin position="1123"/>
        <end position="1137"/>
    </location>
</feature>
<keyword evidence="15" id="KW-1185">Reference proteome</keyword>
<dbReference type="FunFam" id="2.130.10.10:FF:000369">
    <property type="entry name" value="semaphorin-2A isoform X1"/>
    <property type="match status" value="1"/>
</dbReference>
<evidence type="ECO:0000256" key="11">
    <source>
        <dbReference type="SAM" id="MobiDB-lite"/>
    </source>
</evidence>
<keyword evidence="12" id="KW-0472">Membrane</keyword>
<evidence type="ECO:0000256" key="10">
    <source>
        <dbReference type="PROSITE-ProRule" id="PRU00352"/>
    </source>
</evidence>
<dbReference type="CDD" id="cd11242">
    <property type="entry name" value="Sema_6"/>
    <property type="match status" value="1"/>
</dbReference>
<dbReference type="STRING" id="240159.A0A4U5V5T2"/>
<keyword evidence="6" id="KW-0524">Neurogenesis</keyword>
<dbReference type="SUPFAM" id="SSF101912">
    <property type="entry name" value="Sema domain"/>
    <property type="match status" value="1"/>
</dbReference>
<dbReference type="GO" id="GO:0030215">
    <property type="term" value="F:semaphorin receptor binding"/>
    <property type="evidence" value="ECO:0007669"/>
    <property type="project" value="InterPro"/>
</dbReference>
<keyword evidence="8" id="KW-0325">Glycoprotein</keyword>
<evidence type="ECO:0000256" key="5">
    <source>
        <dbReference type="ARBA" id="ARBA00022782"/>
    </source>
</evidence>
<dbReference type="GO" id="GO:0071526">
    <property type="term" value="P:semaphorin-plexin signaling pathway"/>
    <property type="evidence" value="ECO:0007669"/>
    <property type="project" value="TreeGrafter"/>
</dbReference>
<evidence type="ECO:0000256" key="1">
    <source>
        <dbReference type="ARBA" id="ARBA00004613"/>
    </source>
</evidence>
<dbReference type="Proteomes" id="UP000298787">
    <property type="component" value="Chromosome 14"/>
</dbReference>
<dbReference type="Gene3D" id="2.130.10.10">
    <property type="entry name" value="YVTN repeat-like/Quinoprotein amine dehydrogenase"/>
    <property type="match status" value="1"/>
</dbReference>
<dbReference type="GO" id="GO:0005886">
    <property type="term" value="C:plasma membrane"/>
    <property type="evidence" value="ECO:0007669"/>
    <property type="project" value="TreeGrafter"/>
</dbReference>
<dbReference type="InterPro" id="IPR027231">
    <property type="entry name" value="Semaphorin"/>
</dbReference>
<organism evidence="14 15">
    <name type="scientific">Collichthys lucidus</name>
    <name type="common">Big head croaker</name>
    <name type="synonym">Sciaena lucida</name>
    <dbReference type="NCBI Taxonomy" id="240159"/>
    <lineage>
        <taxon>Eukaryota</taxon>
        <taxon>Metazoa</taxon>
        <taxon>Chordata</taxon>
        <taxon>Craniata</taxon>
        <taxon>Vertebrata</taxon>
        <taxon>Euteleostomi</taxon>
        <taxon>Actinopterygii</taxon>
        <taxon>Neopterygii</taxon>
        <taxon>Teleostei</taxon>
        <taxon>Neoteleostei</taxon>
        <taxon>Acanthomorphata</taxon>
        <taxon>Eupercaria</taxon>
        <taxon>Sciaenidae</taxon>
        <taxon>Collichthys</taxon>
    </lineage>
</organism>
<evidence type="ECO:0000256" key="2">
    <source>
        <dbReference type="ARBA" id="ARBA00022473"/>
    </source>
</evidence>
<dbReference type="GO" id="GO:0030335">
    <property type="term" value="P:positive regulation of cell migration"/>
    <property type="evidence" value="ECO:0007669"/>
    <property type="project" value="TreeGrafter"/>
</dbReference>